<feature type="region of interest" description="Disordered" evidence="1">
    <location>
        <begin position="499"/>
        <end position="574"/>
    </location>
</feature>
<dbReference type="GO" id="GO:0004672">
    <property type="term" value="F:protein kinase activity"/>
    <property type="evidence" value="ECO:0007669"/>
    <property type="project" value="InterPro"/>
</dbReference>
<dbReference type="InterPro" id="IPR000719">
    <property type="entry name" value="Prot_kinase_dom"/>
</dbReference>
<dbReference type="PROSITE" id="PS50011">
    <property type="entry name" value="PROTEIN_KINASE_DOM"/>
    <property type="match status" value="1"/>
</dbReference>
<dbReference type="AlphaFoldDB" id="A0A914ZE17"/>
<dbReference type="Proteomes" id="UP000887577">
    <property type="component" value="Unplaced"/>
</dbReference>
<dbReference type="PANTHER" id="PTHR11909">
    <property type="entry name" value="CASEIN KINASE-RELATED"/>
    <property type="match status" value="1"/>
</dbReference>
<dbReference type="WBParaSite" id="PSU_v2.g991.t1">
    <property type="protein sequence ID" value="PSU_v2.g991.t1"/>
    <property type="gene ID" value="PSU_v2.g991"/>
</dbReference>
<evidence type="ECO:0000259" key="2">
    <source>
        <dbReference type="PROSITE" id="PS50011"/>
    </source>
</evidence>
<dbReference type="Gene3D" id="1.10.510.10">
    <property type="entry name" value="Transferase(Phosphotransferase) domain 1"/>
    <property type="match status" value="1"/>
</dbReference>
<protein>
    <submittedName>
        <fullName evidence="4">Protein kinase domain-containing protein</fullName>
    </submittedName>
</protein>
<dbReference type="SUPFAM" id="SSF56112">
    <property type="entry name" value="Protein kinase-like (PK-like)"/>
    <property type="match status" value="1"/>
</dbReference>
<evidence type="ECO:0000313" key="4">
    <source>
        <dbReference type="WBParaSite" id="PSU_v2.g991.t1"/>
    </source>
</evidence>
<dbReference type="GO" id="GO:0005524">
    <property type="term" value="F:ATP binding"/>
    <property type="evidence" value="ECO:0007669"/>
    <property type="project" value="InterPro"/>
</dbReference>
<evidence type="ECO:0000256" key="1">
    <source>
        <dbReference type="SAM" id="MobiDB-lite"/>
    </source>
</evidence>
<accession>A0A914ZE17</accession>
<organism evidence="3 4">
    <name type="scientific">Panagrolaimus superbus</name>
    <dbReference type="NCBI Taxonomy" id="310955"/>
    <lineage>
        <taxon>Eukaryota</taxon>
        <taxon>Metazoa</taxon>
        <taxon>Ecdysozoa</taxon>
        <taxon>Nematoda</taxon>
        <taxon>Chromadorea</taxon>
        <taxon>Rhabditida</taxon>
        <taxon>Tylenchina</taxon>
        <taxon>Panagrolaimomorpha</taxon>
        <taxon>Panagrolaimoidea</taxon>
        <taxon>Panagrolaimidae</taxon>
        <taxon>Panagrolaimus</taxon>
    </lineage>
</organism>
<feature type="compositionally biased region" description="Basic and acidic residues" evidence="1">
    <location>
        <begin position="525"/>
        <end position="574"/>
    </location>
</feature>
<feature type="domain" description="Protein kinase" evidence="2">
    <location>
        <begin position="76"/>
        <end position="466"/>
    </location>
</feature>
<name>A0A914ZE17_9BILA</name>
<proteinExistence type="predicted"/>
<reference evidence="4" key="1">
    <citation type="submission" date="2022-11" db="UniProtKB">
        <authorList>
            <consortium name="WormBaseParasite"/>
        </authorList>
    </citation>
    <scope>IDENTIFICATION</scope>
</reference>
<dbReference type="InterPro" id="IPR011009">
    <property type="entry name" value="Kinase-like_dom_sf"/>
</dbReference>
<keyword evidence="3" id="KW-1185">Reference proteome</keyword>
<dbReference type="InterPro" id="IPR050235">
    <property type="entry name" value="CK1_Ser-Thr_kinase"/>
</dbReference>
<sequence length="574" mass="66095">MKGTEWYLCLEADQTLAFKHYLVVENTDYLLAEMKSRNDFQLTPGELTNLTTMEAAPVAPIQLEQNKDGILITPEVQAIKIDGTGKFGALTNRFFRRFTLWPKPQINPGKWREHRPQHEINQSTLVGDFHHPPENVDYRILGMRPKRTVGNLVEYEVSRLPKNSIQMRGFVPERFASDSVDYIMRLCSEDKEEQQRFIHGFEVFEKIRNKIAASNVRKHFSTILGAGAFSKLFYKDIADDFGSRIHCVHFLNRPRPYYIYEKIGPTLDEIIRGSYYGFLDISTARHFAIGIIRALRTLHSLEYVHRCVTSYTFSLRTYPGGFIGDGDFSNHIVCNDLSFSTIYRSSKKPYFIEKKFYGTLKYSSPNAMKYYQQVPSDDIISALYIFVELCHGRLAWRGETDRDEIVRKKEDFFVHPTIMVDNIDAEFRIPIDIRDLTLIFKMLKEYNPYSGKLNYIYVCEILHRIAEANKQPDTIESYLDFTKLSNIENEFKKAMIHIQKGGQPSQPTTTVTTTTVKNPPQQSANEKDKSAKASKGLSREAAKKSDVKGKGKSNENVKKKKGSKEDAKVSDGYF</sequence>
<evidence type="ECO:0000313" key="3">
    <source>
        <dbReference type="Proteomes" id="UP000887577"/>
    </source>
</evidence>